<feature type="compositionally biased region" description="Basic and acidic residues" evidence="2">
    <location>
        <begin position="1234"/>
        <end position="1249"/>
    </location>
</feature>
<feature type="region of interest" description="Disordered" evidence="2">
    <location>
        <begin position="1107"/>
        <end position="1155"/>
    </location>
</feature>
<feature type="coiled-coil region" evidence="1">
    <location>
        <begin position="557"/>
        <end position="870"/>
    </location>
</feature>
<keyword evidence="1" id="KW-0175">Coiled coil</keyword>
<evidence type="ECO:0000256" key="1">
    <source>
        <dbReference type="SAM" id="Coils"/>
    </source>
</evidence>
<feature type="region of interest" description="Disordered" evidence="2">
    <location>
        <begin position="221"/>
        <end position="243"/>
    </location>
</feature>
<organism evidence="3 4">
    <name type="scientific">Sclerotinia trifoliorum</name>
    <dbReference type="NCBI Taxonomy" id="28548"/>
    <lineage>
        <taxon>Eukaryota</taxon>
        <taxon>Fungi</taxon>
        <taxon>Dikarya</taxon>
        <taxon>Ascomycota</taxon>
        <taxon>Pezizomycotina</taxon>
        <taxon>Leotiomycetes</taxon>
        <taxon>Helotiales</taxon>
        <taxon>Sclerotiniaceae</taxon>
        <taxon>Sclerotinia</taxon>
    </lineage>
</organism>
<feature type="coiled-coil region" evidence="1">
    <location>
        <begin position="154"/>
        <end position="181"/>
    </location>
</feature>
<feature type="coiled-coil region" evidence="1">
    <location>
        <begin position="340"/>
        <end position="406"/>
    </location>
</feature>
<dbReference type="PANTHER" id="PTHR45615">
    <property type="entry name" value="MYOSIN HEAVY CHAIN, NON-MUSCLE"/>
    <property type="match status" value="1"/>
</dbReference>
<feature type="region of interest" description="Disordered" evidence="2">
    <location>
        <begin position="1"/>
        <end position="95"/>
    </location>
</feature>
<dbReference type="PANTHER" id="PTHR45615:SF63">
    <property type="entry name" value="CHROMOSOME UNDETERMINED SCAFFOLD_10, WHOLE GENOME SHOTGUN SEQUENCE"/>
    <property type="match status" value="1"/>
</dbReference>
<dbReference type="Proteomes" id="UP000624404">
    <property type="component" value="Unassembled WGS sequence"/>
</dbReference>
<comment type="caution">
    <text evidence="3">The sequence shown here is derived from an EMBL/GenBank/DDBJ whole genome shotgun (WGS) entry which is preliminary data.</text>
</comment>
<feature type="region of interest" description="Disordered" evidence="2">
    <location>
        <begin position="1198"/>
        <end position="1253"/>
    </location>
</feature>
<sequence length="1337" mass="152123">MAALPPPGDDQGDDPWAPGFERPYNSEEEREKKAKEEKEKEEGKEGDDEEETGRDDNESESGDTDTKTPPKNAETIRGTPTVTQPGLNLAERTAQETTAELFAQWEKAEQMMKDDFEAGKYTKEQIDKIKVLMTASVSLSLKSAIKKMGMPEKGAEEEMTVEQLKEKIAKLENDLKEKGQHGDEALAQLLALQDKVNQVEIARTEGEKREAKYKEQYKEAMAKVDAATKEQRERKERTDKEKKEEIRQAEARILADALRDREIAVNLLQRELTAKEEELDRVKARTQDEKELIDTEAEIRKEGEIKKEAEFTELQKQVFQKDKKVEELIKEVKALHEKGDKAILQQLDAKQKELNRIEAERQKEKESLDKEARRRRETEIKKEAEITELQREAFQKGEKVKELTKKLEEALLTKHTEATVYHTGENYVDAVKRLERENLEFRKQISKLEKVQGQLESKNAELEVSAIKNIDERIHLEIRAADGDAAVEKLRVWQVEEQAQVLRMNGLILERRNLALQVTRQEEQVIAKDELISSLTVTVEQLEAVVAAGPDGMGADNILLRKQLEELETQAAELKQQLEASKQEAIKQELEFTIKHTKVVDEYDILKKRLEALSHQKDEALALASKAKTEMKEFTRNKDYYERCAVDEAEAILKKISKQMEEFKLEEAKIKQELEATEEDLAAAEKGQPVKTTKINELKKDFQKQLEEFEHREATSKQELEATNGQLEAMKEGLATVLATAQQGQTEIHEHKKEVTALKSQLQGLQRGLAIPRLRGQVQKYKEELAEAKESIEGLKQQLTAKEQQAGGDDGAKENEISRLKQELEKLESEILRLKQIGEGAQPGQQDAELANLRREVAELKQQEEIWKAESDQLVLDMQQSVDVIKELSTEQQRLNGVIVVLEGKLAESVTAYEVAQSTWRSLEAQVLESAKTGGTTTDSQNQQAQAKRIQQLIDENKKLREESAGPGTGTGPGTGDFAKFSKRKAQSRLDNVQMLMSFMVLQRALHGSVPGDMDRVLAAVDQATIEASLVDDPRLIAEVAFWASIAEYYLGYTTGALLGFEALKDSEQWIDEERDLVKQWIEECEQGTDCPRERHGYKEAIRIGPVSDALKRPPRRPSDKARKEAKKAKKAAKKAKKAQQKSKRAPDRRRHGIPKRELYVGILSEGQQKIWDTIDFGDFNYEKLTTQQQSLFSFEPIEYEPDSPPGPPAPPPDDVPFYKLPALPPSRPGSETSDGRPPRDTAEEERPSRMGNVTANAVLHIQFLTARLANREARVQELENMHADILTITAQLDERDAQIQELRRHNQVMIAELTIWRRIGREQEGEGRTWWARVRI</sequence>
<proteinExistence type="predicted"/>
<feature type="compositionally biased region" description="Pro residues" evidence="2">
    <location>
        <begin position="1203"/>
        <end position="1215"/>
    </location>
</feature>
<name>A0A8H2ZPJ6_9HELO</name>
<feature type="compositionally biased region" description="Basic residues" evidence="2">
    <location>
        <begin position="1124"/>
        <end position="1154"/>
    </location>
</feature>
<evidence type="ECO:0000313" key="3">
    <source>
        <dbReference type="EMBL" id="CAD6444490.1"/>
    </source>
</evidence>
<evidence type="ECO:0000313" key="4">
    <source>
        <dbReference type="Proteomes" id="UP000624404"/>
    </source>
</evidence>
<reference evidence="3" key="1">
    <citation type="submission" date="2020-10" db="EMBL/GenBank/DDBJ databases">
        <authorList>
            <person name="Kusch S."/>
        </authorList>
    </citation>
    <scope>NUCLEOTIDE SEQUENCE</scope>
    <source>
        <strain evidence="3">SwB9</strain>
    </source>
</reference>
<dbReference type="OrthoDB" id="3562382at2759"/>
<accession>A0A8H2ZPJ6</accession>
<feature type="compositionally biased region" description="Acidic residues" evidence="2">
    <location>
        <begin position="44"/>
        <end position="63"/>
    </location>
</feature>
<feature type="coiled-coil region" evidence="1">
    <location>
        <begin position="431"/>
        <end position="465"/>
    </location>
</feature>
<keyword evidence="4" id="KW-1185">Reference proteome</keyword>
<dbReference type="EMBL" id="CAJHIA010000012">
    <property type="protein sequence ID" value="CAD6444490.1"/>
    <property type="molecule type" value="Genomic_DNA"/>
</dbReference>
<gene>
    <name evidence="3" type="ORF">SCLTRI_LOCUS4282</name>
</gene>
<feature type="compositionally biased region" description="Basic and acidic residues" evidence="2">
    <location>
        <begin position="24"/>
        <end position="43"/>
    </location>
</feature>
<protein>
    <submittedName>
        <fullName evidence="3">6961ab59-40e4-44fc-bc31-3b36f1a2ed79</fullName>
    </submittedName>
</protein>
<evidence type="ECO:0000256" key="2">
    <source>
        <dbReference type="SAM" id="MobiDB-lite"/>
    </source>
</evidence>